<feature type="compositionally biased region" description="Polar residues" evidence="1">
    <location>
        <begin position="294"/>
        <end position="303"/>
    </location>
</feature>
<feature type="region of interest" description="Disordered" evidence="1">
    <location>
        <begin position="294"/>
        <end position="353"/>
    </location>
</feature>
<sequence>MSQHWAALYQEKIMRDRIRTLRFLFSKGEPEPARHVSAFTPAGYHAPRTVDTLCCSPLRKTCLQQIWENSSLPADVYHRFYITPLHGLLARVQNVPATQQGRWSQSDGFGDLTLQFTTCAVRLAKGYMFPPGAAPEEQAEQNVMWNTVIFWSALFWHLPLLASLEGELLDGKSWLPGITVPDSPYRFRFREADNSSAFAALAAGQLMPAEATGWLAENPEALGNLAGALWNQHPAMPLIRSLMKQAAEKTESPLMERKPAEILGSYAGEIPVNTALSNEGGATVLPTDMLSEQTALSGATDPSSPEIFTLATGIDNPTQLSDSPVKSREENEAESVLSEIEKSTGSDSLPSEDDADALLSLFDMSGDAKASENEGEVQAGVSVVIAEEQQSSEPLEKIEDPANEKEPSAKGNSDYSQVAIVNKCDERSDSVPVAVSGTDVAEGEQFFDWLREGLNRGDISFNGKADKIHVIAGYVFLPVPGIFFDYLKATGSTIQRESIQASFERLNLHKRRDNRRFYFAQLYDTPDKSGRFKRVKGYLVKSRRVYRKTIPQDSQFILFP</sequence>
<dbReference type="InterPro" id="IPR022391">
    <property type="entry name" value="ICE_relaxase_PFGI-1"/>
</dbReference>
<dbReference type="InterPro" id="IPR036390">
    <property type="entry name" value="WH_DNA-bd_sf"/>
</dbReference>
<dbReference type="Proteomes" id="UP000018534">
    <property type="component" value="Unassembled WGS sequence"/>
</dbReference>
<accession>V7IVS2</accession>
<dbReference type="InterPro" id="IPR011093">
    <property type="entry name" value="TraI_2_C"/>
</dbReference>
<gene>
    <name evidence="4" type="ORF">A628_00568</name>
</gene>
<evidence type="ECO:0000256" key="1">
    <source>
        <dbReference type="SAM" id="MobiDB-lite"/>
    </source>
</evidence>
<dbReference type="Gene3D" id="1.10.3210.40">
    <property type="match status" value="1"/>
</dbReference>
<comment type="caution">
    <text evidence="4">The sequence shown here is derived from an EMBL/GenBank/DDBJ whole genome shotgun (WGS) entry which is preliminary data.</text>
</comment>
<feature type="compositionally biased region" description="Polar residues" evidence="1">
    <location>
        <begin position="315"/>
        <end position="324"/>
    </location>
</feature>
<reference evidence="4 5" key="1">
    <citation type="journal article" date="2014" name="Genome Announc.">
        <title>Whole-Genome Sequencing of Salmonella enterica subsp. enterica Serovar Cubana Strains Isolated from Agricultural Sources.</title>
        <authorList>
            <person name="Benahmed F.H."/>
            <person name="Gopinath G.R."/>
            <person name="Wang H."/>
            <person name="Jean-Gilles Beaubrun J."/>
            <person name="Grim C."/>
            <person name="Cheng C.M."/>
            <person name="McClelland M."/>
            <person name="Ayers S."/>
            <person name="Abbott J."/>
            <person name="Desai P."/>
            <person name="Frye J.G."/>
            <person name="Weinstock G."/>
            <person name="Hammack T.S."/>
            <person name="Hanes D.E."/>
            <person name="Rasmussen M.A."/>
            <person name="Davidson M.K."/>
        </authorList>
    </citation>
    <scope>NUCLEOTIDE SEQUENCE [LARGE SCALE GENOMIC DNA]</scope>
    <source>
        <strain evidence="4">76814</strain>
    </source>
</reference>
<evidence type="ECO:0000259" key="2">
    <source>
        <dbReference type="Pfam" id="PF07514"/>
    </source>
</evidence>
<feature type="compositionally biased region" description="Basic and acidic residues" evidence="1">
    <location>
        <begin position="394"/>
        <end position="408"/>
    </location>
</feature>
<feature type="domain" description="Putative conjugal transfer nickase/helicase TraI C-terminal" evidence="3">
    <location>
        <begin position="442"/>
        <end position="556"/>
    </location>
</feature>
<dbReference type="PATRIC" id="fig|1192560.4.peg.511"/>
<feature type="domain" description="Uncharacterised" evidence="2">
    <location>
        <begin position="51"/>
        <end position="247"/>
    </location>
</feature>
<dbReference type="Pfam" id="PF07515">
    <property type="entry name" value="TraI_2_C"/>
    <property type="match status" value="1"/>
</dbReference>
<organism evidence="4 5">
    <name type="scientific">Salmonella enterica subsp. enterica serovar Cubana str. 76814</name>
    <dbReference type="NCBI Taxonomy" id="1192560"/>
    <lineage>
        <taxon>Bacteria</taxon>
        <taxon>Pseudomonadati</taxon>
        <taxon>Pseudomonadota</taxon>
        <taxon>Gammaproteobacteria</taxon>
        <taxon>Enterobacterales</taxon>
        <taxon>Enterobacteriaceae</taxon>
        <taxon>Salmonella</taxon>
    </lineage>
</organism>
<dbReference type="InterPro" id="IPR036388">
    <property type="entry name" value="WH-like_DNA-bd_sf"/>
</dbReference>
<feature type="region of interest" description="Disordered" evidence="1">
    <location>
        <begin position="388"/>
        <end position="414"/>
    </location>
</feature>
<dbReference type="NCBIfam" id="TIGR03760">
    <property type="entry name" value="ICE_TraI_Pfluor"/>
    <property type="match status" value="1"/>
</dbReference>
<protein>
    <submittedName>
        <fullName evidence="4">Integrating conjugative element relaxase, PFGI-1 class</fullName>
    </submittedName>
</protein>
<evidence type="ECO:0000259" key="3">
    <source>
        <dbReference type="Pfam" id="PF07515"/>
    </source>
</evidence>
<dbReference type="Gene3D" id="1.10.10.10">
    <property type="entry name" value="Winged helix-like DNA-binding domain superfamily/Winged helix DNA-binding domain"/>
    <property type="match status" value="1"/>
</dbReference>
<name>V7IVS2_SALET</name>
<evidence type="ECO:0000313" key="5">
    <source>
        <dbReference type="Proteomes" id="UP000018534"/>
    </source>
</evidence>
<proteinExistence type="predicted"/>
<dbReference type="Gene3D" id="2.40.10.200">
    <property type="entry name" value="STY4665 C-terminal domain-like"/>
    <property type="match status" value="1"/>
</dbReference>
<dbReference type="InterPro" id="IPR011119">
    <property type="entry name" value="Unchr_helicase_relaxase_TraI"/>
</dbReference>
<dbReference type="AlphaFoldDB" id="V7IVS2"/>
<evidence type="ECO:0000313" key="4">
    <source>
        <dbReference type="EMBL" id="ETA89429.1"/>
    </source>
</evidence>
<dbReference type="Pfam" id="PF07514">
    <property type="entry name" value="TraI_2"/>
    <property type="match status" value="1"/>
</dbReference>
<dbReference type="SUPFAM" id="SSF46785">
    <property type="entry name" value="Winged helix' DNA-binding domain"/>
    <property type="match status" value="1"/>
</dbReference>
<dbReference type="EMBL" id="AZGR01000012">
    <property type="protein sequence ID" value="ETA89429.1"/>
    <property type="molecule type" value="Genomic_DNA"/>
</dbReference>
<dbReference type="HOGENOM" id="CLU_023668_2_0_6"/>